<organism evidence="1 2">
    <name type="scientific">Bacillus thuringiensis</name>
    <dbReference type="NCBI Taxonomy" id="1428"/>
    <lineage>
        <taxon>Bacteria</taxon>
        <taxon>Bacillati</taxon>
        <taxon>Bacillota</taxon>
        <taxon>Bacilli</taxon>
        <taxon>Bacillales</taxon>
        <taxon>Bacillaceae</taxon>
        <taxon>Bacillus</taxon>
        <taxon>Bacillus cereus group</taxon>
    </lineage>
</organism>
<name>A0A9X7AU79_BACTU</name>
<comment type="caution">
    <text evidence="1">The sequence shown here is derived from an EMBL/GenBank/DDBJ whole genome shotgun (WGS) entry which is preliminary data.</text>
</comment>
<evidence type="ECO:0000313" key="1">
    <source>
        <dbReference type="EMBL" id="PFT73938.1"/>
    </source>
</evidence>
<reference evidence="1 2" key="1">
    <citation type="submission" date="2017-09" db="EMBL/GenBank/DDBJ databases">
        <title>Large-scale bioinformatics analysis of Bacillus genomes uncovers conserved roles of natural products in bacterial physiology.</title>
        <authorList>
            <consortium name="Agbiome Team Llc"/>
            <person name="Bleich R.M."/>
            <person name="Grubbs K.J."/>
            <person name="Santa Maria K.C."/>
            <person name="Allen S.E."/>
            <person name="Farag S."/>
            <person name="Shank E.A."/>
            <person name="Bowers A."/>
        </authorList>
    </citation>
    <scope>NUCLEOTIDE SEQUENCE [LARGE SCALE GENOMIC DNA]</scope>
    <source>
        <strain evidence="1 2">AFS064137</strain>
    </source>
</reference>
<gene>
    <name evidence="1" type="ORF">COK81_31175</name>
</gene>
<dbReference type="AlphaFoldDB" id="A0A9X7AU79"/>
<proteinExistence type="predicted"/>
<feature type="non-terminal residue" evidence="1">
    <location>
        <position position="1"/>
    </location>
</feature>
<protein>
    <submittedName>
        <fullName evidence="1">Uncharacterized protein</fullName>
    </submittedName>
</protein>
<dbReference type="EMBL" id="NVCU01000426">
    <property type="protein sequence ID" value="PFT73938.1"/>
    <property type="molecule type" value="Genomic_DNA"/>
</dbReference>
<evidence type="ECO:0000313" key="2">
    <source>
        <dbReference type="Proteomes" id="UP000225910"/>
    </source>
</evidence>
<accession>A0A9X7AU79</accession>
<dbReference type="Proteomes" id="UP000225910">
    <property type="component" value="Unassembled WGS sequence"/>
</dbReference>
<sequence length="172" mass="20552">YEAYENLGDIENQRKLGLAFVLEDDFSYYEKLKALYDPSSWLEIREHILATFESTSYRSYMYESILLLERLLDKLVVYCQKHPATILHLYESLLPDYPSETHQIFITHLQNLAQVAQNRKMYNNICQIIQTYRRVGDEKLVQTFIEQLKQTYHNRPAFLDELGKISNEYNRI</sequence>